<gene>
    <name evidence="1" type="ORF">G1H11_04805</name>
</gene>
<proteinExistence type="predicted"/>
<dbReference type="AlphaFoldDB" id="A0A6N9YHZ8"/>
<sequence length="96" mass="10578">MDKDRNLDQRTADAEAWLDSLDPETTPAEDISDLRAIAKAVNDAAAAERHVREAVEIARVNGRSWTRIGIALASRANRPTNVMAHTSTLERDAVVR</sequence>
<comment type="caution">
    <text evidence="1">The sequence shown here is derived from an EMBL/GenBank/DDBJ whole genome shotgun (WGS) entry which is preliminary data.</text>
</comment>
<accession>A0A6N9YHZ8</accession>
<protein>
    <submittedName>
        <fullName evidence="1">Sigma-70 family RNA polymerase sigma factor</fullName>
    </submittedName>
</protein>
<dbReference type="Proteomes" id="UP000469185">
    <property type="component" value="Unassembled WGS sequence"/>
</dbReference>
<dbReference type="RefSeq" id="WP_163816551.1">
    <property type="nucleotide sequence ID" value="NZ_JAAGOB010000002.1"/>
</dbReference>
<organism evidence="1 2">
    <name type="scientific">Phytoactinopolyspora alkaliphila</name>
    <dbReference type="NCBI Taxonomy" id="1783498"/>
    <lineage>
        <taxon>Bacteria</taxon>
        <taxon>Bacillati</taxon>
        <taxon>Actinomycetota</taxon>
        <taxon>Actinomycetes</taxon>
        <taxon>Jiangellales</taxon>
        <taxon>Jiangellaceae</taxon>
        <taxon>Phytoactinopolyspora</taxon>
    </lineage>
</organism>
<name>A0A6N9YHZ8_9ACTN</name>
<reference evidence="1 2" key="1">
    <citation type="submission" date="2020-02" db="EMBL/GenBank/DDBJ databases">
        <authorList>
            <person name="Li X.-J."/>
            <person name="Feng X.-M."/>
        </authorList>
    </citation>
    <scope>NUCLEOTIDE SEQUENCE [LARGE SCALE GENOMIC DNA]</scope>
    <source>
        <strain evidence="1 2">CGMCC 4.7225</strain>
    </source>
</reference>
<dbReference type="EMBL" id="JAAGOB010000002">
    <property type="protein sequence ID" value="NED94626.1"/>
    <property type="molecule type" value="Genomic_DNA"/>
</dbReference>
<evidence type="ECO:0000313" key="1">
    <source>
        <dbReference type="EMBL" id="NED94626.1"/>
    </source>
</evidence>
<keyword evidence="2" id="KW-1185">Reference proteome</keyword>
<evidence type="ECO:0000313" key="2">
    <source>
        <dbReference type="Proteomes" id="UP000469185"/>
    </source>
</evidence>